<keyword evidence="3" id="KW-1185">Reference proteome</keyword>
<proteinExistence type="predicted"/>
<name>A0A087UCG4_STEMI</name>
<dbReference type="AlphaFoldDB" id="A0A087UCG4"/>
<evidence type="ECO:0000313" key="3">
    <source>
        <dbReference type="Proteomes" id="UP000054359"/>
    </source>
</evidence>
<dbReference type="Proteomes" id="UP000054359">
    <property type="component" value="Unassembled WGS sequence"/>
</dbReference>
<dbReference type="InterPro" id="IPR036188">
    <property type="entry name" value="FAD/NAD-bd_sf"/>
</dbReference>
<dbReference type="Pfam" id="PF01266">
    <property type="entry name" value="DAO"/>
    <property type="match status" value="1"/>
</dbReference>
<reference evidence="2 3" key="1">
    <citation type="submission" date="2013-11" db="EMBL/GenBank/DDBJ databases">
        <title>Genome sequencing of Stegodyphus mimosarum.</title>
        <authorList>
            <person name="Bechsgaard J."/>
        </authorList>
    </citation>
    <scope>NUCLEOTIDE SEQUENCE [LARGE SCALE GENOMIC DNA]</scope>
</reference>
<evidence type="ECO:0000259" key="1">
    <source>
        <dbReference type="Pfam" id="PF01266"/>
    </source>
</evidence>
<accession>A0A087UCG4</accession>
<dbReference type="InterPro" id="IPR006076">
    <property type="entry name" value="FAD-dep_OxRdtase"/>
</dbReference>
<feature type="domain" description="FAD dependent oxidoreductase" evidence="1">
    <location>
        <begin position="7"/>
        <end position="41"/>
    </location>
</feature>
<evidence type="ECO:0000313" key="2">
    <source>
        <dbReference type="EMBL" id="KFM75053.1"/>
    </source>
</evidence>
<dbReference type="Gene3D" id="3.50.50.60">
    <property type="entry name" value="FAD/NAD(P)-binding domain"/>
    <property type="match status" value="1"/>
</dbReference>
<organism evidence="2 3">
    <name type="scientific">Stegodyphus mimosarum</name>
    <name type="common">African social velvet spider</name>
    <dbReference type="NCBI Taxonomy" id="407821"/>
    <lineage>
        <taxon>Eukaryota</taxon>
        <taxon>Metazoa</taxon>
        <taxon>Ecdysozoa</taxon>
        <taxon>Arthropoda</taxon>
        <taxon>Chelicerata</taxon>
        <taxon>Arachnida</taxon>
        <taxon>Araneae</taxon>
        <taxon>Araneomorphae</taxon>
        <taxon>Entelegynae</taxon>
        <taxon>Eresoidea</taxon>
        <taxon>Eresidae</taxon>
        <taxon>Stegodyphus</taxon>
    </lineage>
</organism>
<dbReference type="EMBL" id="KK119202">
    <property type="protein sequence ID" value="KFM75053.1"/>
    <property type="molecule type" value="Genomic_DNA"/>
</dbReference>
<feature type="non-terminal residue" evidence="2">
    <location>
        <position position="43"/>
    </location>
</feature>
<sequence length="43" mass="4557">MQRFAYDVVVVGGGIIGTATARELLLRNPSLKLGLVEKEATLG</sequence>
<gene>
    <name evidence="2" type="ORF">X975_08362</name>
</gene>
<dbReference type="STRING" id="407821.A0A087UCG4"/>
<dbReference type="SUPFAM" id="SSF51905">
    <property type="entry name" value="FAD/NAD(P)-binding domain"/>
    <property type="match status" value="1"/>
</dbReference>
<protein>
    <submittedName>
        <fullName evidence="2">L-2-hydroxyglutarate dehydrogenase, mitochondrial</fullName>
    </submittedName>
</protein>